<keyword evidence="6" id="KW-1185">Reference proteome</keyword>
<dbReference type="InterPro" id="IPR000792">
    <property type="entry name" value="Tscrpt_reg_LuxR_C"/>
</dbReference>
<organism evidence="5 6">
    <name type="scientific">Thalassovita mangrovi</name>
    <dbReference type="NCBI Taxonomy" id="2692236"/>
    <lineage>
        <taxon>Bacteria</taxon>
        <taxon>Pseudomonadati</taxon>
        <taxon>Pseudomonadota</taxon>
        <taxon>Alphaproteobacteria</taxon>
        <taxon>Rhodobacterales</taxon>
        <taxon>Roseobacteraceae</taxon>
        <taxon>Thalassovita</taxon>
    </lineage>
</organism>
<dbReference type="RefSeq" id="WP_160972419.1">
    <property type="nucleotide sequence ID" value="NZ_WWEN01000002.1"/>
</dbReference>
<evidence type="ECO:0000256" key="3">
    <source>
        <dbReference type="ARBA" id="ARBA00023163"/>
    </source>
</evidence>
<dbReference type="InterPro" id="IPR036388">
    <property type="entry name" value="WH-like_DNA-bd_sf"/>
</dbReference>
<dbReference type="InterPro" id="IPR035965">
    <property type="entry name" value="PAS-like_dom_sf"/>
</dbReference>
<keyword evidence="1" id="KW-0805">Transcription regulation</keyword>
<dbReference type="Gene3D" id="1.10.10.10">
    <property type="entry name" value="Winged helix-like DNA-binding domain superfamily/Winged helix DNA-binding domain"/>
    <property type="match status" value="1"/>
</dbReference>
<keyword evidence="2" id="KW-0238">DNA-binding</keyword>
<dbReference type="Proteomes" id="UP000479043">
    <property type="component" value="Unassembled WGS sequence"/>
</dbReference>
<sequence length="200" mass="22909">MADLEEQAYESGDFTKLIVEYAPIGLVVTESRVIRDCNPAFAQMFGYEQDELRDTSFAILYPTQEEFVNIRNRGVKELSEQSPYWDERVMMRKNGELFWCRVRGHSFTPDEPLRRAVWTLSDLSDSRPYQPLTRREREVFSLISEGKTSKEIAITLGMSHRTVEVHRSRLLKKFRAANTAGLFQSLGAIGGDHVVNSGRG</sequence>
<dbReference type="SUPFAM" id="SSF46894">
    <property type="entry name" value="C-terminal effector domain of the bipartite response regulators"/>
    <property type="match status" value="1"/>
</dbReference>
<dbReference type="PRINTS" id="PR00038">
    <property type="entry name" value="HTHLUXR"/>
</dbReference>
<protein>
    <submittedName>
        <fullName evidence="5">PAS domain S-box protein</fullName>
    </submittedName>
</protein>
<dbReference type="PANTHER" id="PTHR44688:SF16">
    <property type="entry name" value="DNA-BINDING TRANSCRIPTIONAL ACTIVATOR DEVR_DOSR"/>
    <property type="match status" value="1"/>
</dbReference>
<proteinExistence type="predicted"/>
<dbReference type="InterPro" id="IPR000014">
    <property type="entry name" value="PAS"/>
</dbReference>
<gene>
    <name evidence="5" type="ORF">GR167_05475</name>
</gene>
<reference evidence="5 6" key="1">
    <citation type="submission" date="2020-01" db="EMBL/GenBank/DDBJ databases">
        <authorList>
            <person name="Chen S."/>
        </authorList>
    </citation>
    <scope>NUCLEOTIDE SEQUENCE [LARGE SCALE GENOMIC DNA]</scope>
    <source>
        <strain evidence="5 6">GS-10</strain>
    </source>
</reference>
<dbReference type="GO" id="GO:0006355">
    <property type="term" value="P:regulation of DNA-templated transcription"/>
    <property type="evidence" value="ECO:0007669"/>
    <property type="project" value="InterPro"/>
</dbReference>
<dbReference type="PROSITE" id="PS50043">
    <property type="entry name" value="HTH_LUXR_2"/>
    <property type="match status" value="1"/>
</dbReference>
<dbReference type="SUPFAM" id="SSF55785">
    <property type="entry name" value="PYP-like sensor domain (PAS domain)"/>
    <property type="match status" value="1"/>
</dbReference>
<evidence type="ECO:0000313" key="5">
    <source>
        <dbReference type="EMBL" id="MYM54746.1"/>
    </source>
</evidence>
<dbReference type="GO" id="GO:0003677">
    <property type="term" value="F:DNA binding"/>
    <property type="evidence" value="ECO:0007669"/>
    <property type="project" value="UniProtKB-KW"/>
</dbReference>
<dbReference type="SMART" id="SM00421">
    <property type="entry name" value="HTH_LUXR"/>
    <property type="match status" value="1"/>
</dbReference>
<evidence type="ECO:0000259" key="4">
    <source>
        <dbReference type="PROSITE" id="PS50043"/>
    </source>
</evidence>
<dbReference type="CDD" id="cd06170">
    <property type="entry name" value="LuxR_C_like"/>
    <property type="match status" value="1"/>
</dbReference>
<dbReference type="CDD" id="cd00130">
    <property type="entry name" value="PAS"/>
    <property type="match status" value="1"/>
</dbReference>
<accession>A0A6L8LIF4</accession>
<dbReference type="Pfam" id="PF00196">
    <property type="entry name" value="GerE"/>
    <property type="match status" value="1"/>
</dbReference>
<name>A0A6L8LIF4_9RHOB</name>
<dbReference type="PROSITE" id="PS00622">
    <property type="entry name" value="HTH_LUXR_1"/>
    <property type="match status" value="1"/>
</dbReference>
<dbReference type="PANTHER" id="PTHR44688">
    <property type="entry name" value="DNA-BINDING TRANSCRIPTIONAL ACTIVATOR DEVR_DOSR"/>
    <property type="match status" value="1"/>
</dbReference>
<dbReference type="Pfam" id="PF13426">
    <property type="entry name" value="PAS_9"/>
    <property type="match status" value="1"/>
</dbReference>
<feature type="domain" description="HTH luxR-type" evidence="4">
    <location>
        <begin position="125"/>
        <end position="190"/>
    </location>
</feature>
<keyword evidence="3" id="KW-0804">Transcription</keyword>
<dbReference type="NCBIfam" id="TIGR00229">
    <property type="entry name" value="sensory_box"/>
    <property type="match status" value="1"/>
</dbReference>
<evidence type="ECO:0000256" key="2">
    <source>
        <dbReference type="ARBA" id="ARBA00023125"/>
    </source>
</evidence>
<dbReference type="Gene3D" id="3.30.450.20">
    <property type="entry name" value="PAS domain"/>
    <property type="match status" value="1"/>
</dbReference>
<comment type="caution">
    <text evidence="5">The sequence shown here is derived from an EMBL/GenBank/DDBJ whole genome shotgun (WGS) entry which is preliminary data.</text>
</comment>
<evidence type="ECO:0000313" key="6">
    <source>
        <dbReference type="Proteomes" id="UP000479043"/>
    </source>
</evidence>
<evidence type="ECO:0000256" key="1">
    <source>
        <dbReference type="ARBA" id="ARBA00023015"/>
    </source>
</evidence>
<dbReference type="SMART" id="SM00091">
    <property type="entry name" value="PAS"/>
    <property type="match status" value="1"/>
</dbReference>
<dbReference type="AlphaFoldDB" id="A0A6L8LIF4"/>
<dbReference type="InterPro" id="IPR016032">
    <property type="entry name" value="Sig_transdc_resp-reg_C-effctor"/>
</dbReference>
<dbReference type="EMBL" id="WWEN01000002">
    <property type="protein sequence ID" value="MYM54746.1"/>
    <property type="molecule type" value="Genomic_DNA"/>
</dbReference>